<feature type="signal peptide" evidence="9">
    <location>
        <begin position="1"/>
        <end position="20"/>
    </location>
</feature>
<dbReference type="InterPro" id="IPR020894">
    <property type="entry name" value="Cadherin_CS"/>
</dbReference>
<dbReference type="GO" id="GO:0007156">
    <property type="term" value="P:homophilic cell adhesion via plasma membrane adhesion molecules"/>
    <property type="evidence" value="ECO:0007669"/>
    <property type="project" value="InterPro"/>
</dbReference>
<feature type="domain" description="Cadherin" evidence="10">
    <location>
        <begin position="236"/>
        <end position="341"/>
    </location>
</feature>
<evidence type="ECO:0000256" key="9">
    <source>
        <dbReference type="SAM" id="SignalP"/>
    </source>
</evidence>
<dbReference type="PRINTS" id="PR00205">
    <property type="entry name" value="CADHERIN"/>
</dbReference>
<feature type="domain" description="Cadherin" evidence="10">
    <location>
        <begin position="112"/>
        <end position="221"/>
    </location>
</feature>
<keyword evidence="9" id="KW-0732">Signal</keyword>
<dbReference type="InterPro" id="IPR015919">
    <property type="entry name" value="Cadherin-like_sf"/>
</dbReference>
<dbReference type="SMART" id="SM00112">
    <property type="entry name" value="CA"/>
    <property type="match status" value="3"/>
</dbReference>
<dbReference type="InterPro" id="IPR002126">
    <property type="entry name" value="Cadherin-like_dom"/>
</dbReference>
<evidence type="ECO:0000256" key="7">
    <source>
        <dbReference type="ARBA" id="ARBA00023180"/>
    </source>
</evidence>
<organism evidence="11 12">
    <name type="scientific">Caenorhabditis angaria</name>
    <dbReference type="NCBI Taxonomy" id="860376"/>
    <lineage>
        <taxon>Eukaryota</taxon>
        <taxon>Metazoa</taxon>
        <taxon>Ecdysozoa</taxon>
        <taxon>Nematoda</taxon>
        <taxon>Chromadorea</taxon>
        <taxon>Rhabditida</taxon>
        <taxon>Rhabditina</taxon>
        <taxon>Rhabditomorpha</taxon>
        <taxon>Rhabditoidea</taxon>
        <taxon>Rhabditidae</taxon>
        <taxon>Peloderinae</taxon>
        <taxon>Caenorhabditis</taxon>
    </lineage>
</organism>
<comment type="caution">
    <text evidence="11">The sequence shown here is derived from an EMBL/GenBank/DDBJ whole genome shotgun (WGS) entry which is preliminary data.</text>
</comment>
<keyword evidence="2" id="KW-0812">Transmembrane</keyword>
<evidence type="ECO:0000256" key="8">
    <source>
        <dbReference type="PROSITE-ProRule" id="PRU00043"/>
    </source>
</evidence>
<dbReference type="Proteomes" id="UP001152747">
    <property type="component" value="Unassembled WGS sequence"/>
</dbReference>
<dbReference type="PROSITE" id="PS00232">
    <property type="entry name" value="CADHERIN_1"/>
    <property type="match status" value="1"/>
</dbReference>
<keyword evidence="12" id="KW-1185">Reference proteome</keyword>
<keyword evidence="6" id="KW-0472">Membrane</keyword>
<keyword evidence="3" id="KW-0677">Repeat</keyword>
<dbReference type="GO" id="GO:0005509">
    <property type="term" value="F:calcium ion binding"/>
    <property type="evidence" value="ECO:0007669"/>
    <property type="project" value="UniProtKB-UniRule"/>
</dbReference>
<evidence type="ECO:0000313" key="11">
    <source>
        <dbReference type="EMBL" id="CAI5444829.1"/>
    </source>
</evidence>
<dbReference type="PANTHER" id="PTHR24028">
    <property type="entry name" value="CADHERIN-87A"/>
    <property type="match status" value="1"/>
</dbReference>
<sequence>MKKFIQFLIFIIFLPKNAVAFSEETVDFEVSEDVEIGKVIGKLTRLDGFTYRLSRGNSKIHFDPETLEVSTSSKLDHESEDLIDMLIITNPPSIIHLMIKVLDVNDNDPRFLNDFQQISIPETAPIGWRVSLSGAIDPDTNRTISNYTLVDEEEEEKEARIFGLFQSDGLIYMEVIEKLDRELKNEYKMRLVAIDDGIPSRNSSCLLHIQILDTNDNFPDFGIRSIDIKYNPKTDGNKIFRLNATDADEAENGRITYKVVENDDIFEISQDNTYLLVKNNTKLEEETKNTRDNEKNEKKKVTIEASDHGTPPLVSFLDIWIQVVDNLEGKRKNRNMNEPNINIRWVFEKTNWVSDFFGEKKKLKMIF</sequence>
<evidence type="ECO:0000256" key="1">
    <source>
        <dbReference type="ARBA" id="ARBA00004167"/>
    </source>
</evidence>
<evidence type="ECO:0000256" key="3">
    <source>
        <dbReference type="ARBA" id="ARBA00022737"/>
    </source>
</evidence>
<keyword evidence="7" id="KW-0325">Glycoprotein</keyword>
<dbReference type="Pfam" id="PF00028">
    <property type="entry name" value="Cadherin"/>
    <property type="match status" value="2"/>
</dbReference>
<dbReference type="SUPFAM" id="SSF49313">
    <property type="entry name" value="Cadherin-like"/>
    <property type="match status" value="3"/>
</dbReference>
<evidence type="ECO:0000259" key="10">
    <source>
        <dbReference type="PROSITE" id="PS50268"/>
    </source>
</evidence>
<evidence type="ECO:0000256" key="5">
    <source>
        <dbReference type="ARBA" id="ARBA00022989"/>
    </source>
</evidence>
<dbReference type="GO" id="GO:0005886">
    <property type="term" value="C:plasma membrane"/>
    <property type="evidence" value="ECO:0007669"/>
    <property type="project" value="InterPro"/>
</dbReference>
<dbReference type="PROSITE" id="PS50268">
    <property type="entry name" value="CADHERIN_2"/>
    <property type="match status" value="3"/>
</dbReference>
<dbReference type="Pfam" id="PF25374">
    <property type="entry name" value="Cadherin_FAT4_N"/>
    <property type="match status" value="1"/>
</dbReference>
<feature type="chain" id="PRO_5040176441" description="Cadherin domain-containing protein" evidence="9">
    <location>
        <begin position="21"/>
        <end position="367"/>
    </location>
</feature>
<dbReference type="EMBL" id="CANHGI010000003">
    <property type="protein sequence ID" value="CAI5444829.1"/>
    <property type="molecule type" value="Genomic_DNA"/>
</dbReference>
<evidence type="ECO:0000256" key="2">
    <source>
        <dbReference type="ARBA" id="ARBA00022692"/>
    </source>
</evidence>
<name>A0A9P1IG89_9PELO</name>
<dbReference type="Gene3D" id="2.60.40.60">
    <property type="entry name" value="Cadherins"/>
    <property type="match status" value="3"/>
</dbReference>
<evidence type="ECO:0000256" key="6">
    <source>
        <dbReference type="ARBA" id="ARBA00023136"/>
    </source>
</evidence>
<dbReference type="AlphaFoldDB" id="A0A9P1IG89"/>
<dbReference type="OrthoDB" id="6252479at2759"/>
<accession>A0A9P1IG89</accession>
<comment type="subcellular location">
    <subcellularLocation>
        <location evidence="1">Membrane</location>
        <topology evidence="1">Single-pass membrane protein</topology>
    </subcellularLocation>
</comment>
<gene>
    <name evidence="11" type="ORF">CAMP_LOCUS7466</name>
</gene>
<protein>
    <recommendedName>
        <fullName evidence="10">Cadherin domain-containing protein</fullName>
    </recommendedName>
</protein>
<keyword evidence="4 8" id="KW-0106">Calcium</keyword>
<reference evidence="11" key="1">
    <citation type="submission" date="2022-11" db="EMBL/GenBank/DDBJ databases">
        <authorList>
            <person name="Kikuchi T."/>
        </authorList>
    </citation>
    <scope>NUCLEOTIDE SEQUENCE</scope>
    <source>
        <strain evidence="11">PS1010</strain>
    </source>
</reference>
<keyword evidence="5" id="KW-1133">Transmembrane helix</keyword>
<proteinExistence type="predicted"/>
<evidence type="ECO:0000313" key="12">
    <source>
        <dbReference type="Proteomes" id="UP001152747"/>
    </source>
</evidence>
<evidence type="ECO:0000256" key="4">
    <source>
        <dbReference type="ARBA" id="ARBA00022837"/>
    </source>
</evidence>
<dbReference type="PANTHER" id="PTHR24028:SF328">
    <property type="entry name" value="CADHERIN-3"/>
    <property type="match status" value="1"/>
</dbReference>
<feature type="domain" description="Cadherin" evidence="10">
    <location>
        <begin position="22"/>
        <end position="111"/>
    </location>
</feature>
<dbReference type="InterPro" id="IPR050174">
    <property type="entry name" value="Protocadherin/Cadherin-CA"/>
</dbReference>
<dbReference type="CDD" id="cd11304">
    <property type="entry name" value="Cadherin_repeat"/>
    <property type="match status" value="3"/>
</dbReference>